<feature type="transmembrane region" description="Helical" evidence="1">
    <location>
        <begin position="176"/>
        <end position="195"/>
    </location>
</feature>
<dbReference type="RefSeq" id="WP_238213625.1">
    <property type="nucleotide sequence ID" value="NZ_BPUS01000008.1"/>
</dbReference>
<dbReference type="Proteomes" id="UP001055111">
    <property type="component" value="Unassembled WGS sequence"/>
</dbReference>
<evidence type="ECO:0000256" key="1">
    <source>
        <dbReference type="SAM" id="Phobius"/>
    </source>
</evidence>
<keyword evidence="1" id="KW-0812">Transmembrane</keyword>
<proteinExistence type="predicted"/>
<feature type="transmembrane region" description="Helical" evidence="1">
    <location>
        <begin position="279"/>
        <end position="303"/>
    </location>
</feature>
<feature type="transmembrane region" description="Helical" evidence="1">
    <location>
        <begin position="249"/>
        <end position="267"/>
    </location>
</feature>
<feature type="transmembrane region" description="Helical" evidence="1">
    <location>
        <begin position="315"/>
        <end position="335"/>
    </location>
</feature>
<name>A0AA37MHL6_9BURK</name>
<accession>A0AA37MHL6</accession>
<sequence length="354" mass="39160">MATVSESPKVSVLPHILRDIVVVYGLTILSAIAVNWIVRTAPIGPWVGPQVEQFFWLDNVAWQLFALWWIILIAVSDFYPFNRMQAGLPRGLAVIAFGWFLGWLTAKAVYVSGLGAGWLFPIIGTIYFFVAFFSFTGENWIVAGMPPHRKFGVLLLLIAGLTYAITSSSIRWIPAWWFPFLQIGVSTGLLPYLTRGMKQPGKSLAQMCLLSLAILGCTWIGNLLGVWSFTTSPVSTFWLSGTYTPDNVWLLFFMVGCSINFGLPVLTSNWPFRFVPMPWGALLACAFYISLSAAIAVALSHMVGNVFANMSEALSFAYMGVNWSIGLCLIFGLGFNRPYLWAGQTTVGSWEEAT</sequence>
<keyword evidence="1" id="KW-1133">Transmembrane helix</keyword>
<protein>
    <submittedName>
        <fullName evidence="2">Uncharacterized protein</fullName>
    </submittedName>
</protein>
<feature type="transmembrane region" description="Helical" evidence="1">
    <location>
        <begin position="118"/>
        <end position="141"/>
    </location>
</feature>
<comment type="caution">
    <text evidence="2">The sequence shown here is derived from an EMBL/GenBank/DDBJ whole genome shotgun (WGS) entry which is preliminary data.</text>
</comment>
<feature type="transmembrane region" description="Helical" evidence="1">
    <location>
        <begin position="21"/>
        <end position="40"/>
    </location>
</feature>
<feature type="transmembrane region" description="Helical" evidence="1">
    <location>
        <begin position="60"/>
        <end position="79"/>
    </location>
</feature>
<evidence type="ECO:0000313" key="2">
    <source>
        <dbReference type="EMBL" id="GJH26985.1"/>
    </source>
</evidence>
<keyword evidence="1" id="KW-0472">Membrane</keyword>
<reference evidence="2" key="1">
    <citation type="submission" date="2022-09" db="EMBL/GenBank/DDBJ databases">
        <title>Isolation and characterization of 3-chlorobenzoate degrading bacteria from soils in Shizuoka.</title>
        <authorList>
            <person name="Ifat A."/>
            <person name="Ogawa N."/>
            <person name="Kimbara K."/>
            <person name="Moriuchi R."/>
            <person name="Dohra H."/>
            <person name="Shintani M."/>
        </authorList>
    </citation>
    <scope>NUCLEOTIDE SEQUENCE</scope>
    <source>
        <strain evidence="2">19CS4-2</strain>
    </source>
</reference>
<organism evidence="2 3">
    <name type="scientific">Caballeronia novacaledonica</name>
    <dbReference type="NCBI Taxonomy" id="1544861"/>
    <lineage>
        <taxon>Bacteria</taxon>
        <taxon>Pseudomonadati</taxon>
        <taxon>Pseudomonadota</taxon>
        <taxon>Betaproteobacteria</taxon>
        <taxon>Burkholderiales</taxon>
        <taxon>Burkholderiaceae</taxon>
        <taxon>Caballeronia</taxon>
    </lineage>
</organism>
<feature type="transmembrane region" description="Helical" evidence="1">
    <location>
        <begin position="91"/>
        <end position="112"/>
    </location>
</feature>
<dbReference type="AlphaFoldDB" id="A0AA37MHL6"/>
<feature type="transmembrane region" description="Helical" evidence="1">
    <location>
        <begin position="207"/>
        <end position="229"/>
    </location>
</feature>
<evidence type="ECO:0000313" key="3">
    <source>
        <dbReference type="Proteomes" id="UP001055111"/>
    </source>
</evidence>
<gene>
    <name evidence="2" type="ORF">CBA19CS42_20735</name>
</gene>
<dbReference type="EMBL" id="BPUS01000008">
    <property type="protein sequence ID" value="GJH26985.1"/>
    <property type="molecule type" value="Genomic_DNA"/>
</dbReference>
<feature type="transmembrane region" description="Helical" evidence="1">
    <location>
        <begin position="153"/>
        <end position="170"/>
    </location>
</feature>